<gene>
    <name evidence="2" type="ORF">B296_00023230</name>
</gene>
<evidence type="ECO:0000313" key="3">
    <source>
        <dbReference type="Proteomes" id="UP000287651"/>
    </source>
</evidence>
<organism evidence="2 3">
    <name type="scientific">Ensete ventricosum</name>
    <name type="common">Abyssinian banana</name>
    <name type="synonym">Musa ensete</name>
    <dbReference type="NCBI Taxonomy" id="4639"/>
    <lineage>
        <taxon>Eukaryota</taxon>
        <taxon>Viridiplantae</taxon>
        <taxon>Streptophyta</taxon>
        <taxon>Embryophyta</taxon>
        <taxon>Tracheophyta</taxon>
        <taxon>Spermatophyta</taxon>
        <taxon>Magnoliopsida</taxon>
        <taxon>Liliopsida</taxon>
        <taxon>Zingiberales</taxon>
        <taxon>Musaceae</taxon>
        <taxon>Ensete</taxon>
    </lineage>
</organism>
<dbReference type="AlphaFoldDB" id="A0A426ZDI9"/>
<protein>
    <submittedName>
        <fullName evidence="2">Uncharacterized protein</fullName>
    </submittedName>
</protein>
<feature type="region of interest" description="Disordered" evidence="1">
    <location>
        <begin position="112"/>
        <end position="137"/>
    </location>
</feature>
<reference evidence="2 3" key="1">
    <citation type="journal article" date="2014" name="Agronomy (Basel)">
        <title>A Draft Genome Sequence for Ensete ventricosum, the Drought-Tolerant Tree Against Hunger.</title>
        <authorList>
            <person name="Harrison J."/>
            <person name="Moore K.A."/>
            <person name="Paszkiewicz K."/>
            <person name="Jones T."/>
            <person name="Grant M."/>
            <person name="Ambacheew D."/>
            <person name="Muzemil S."/>
            <person name="Studholme D.J."/>
        </authorList>
    </citation>
    <scope>NUCLEOTIDE SEQUENCE [LARGE SCALE GENOMIC DNA]</scope>
</reference>
<proteinExistence type="predicted"/>
<name>A0A426ZDI9_ENSVE</name>
<accession>A0A426ZDI9</accession>
<comment type="caution">
    <text evidence="2">The sequence shown here is derived from an EMBL/GenBank/DDBJ whole genome shotgun (WGS) entry which is preliminary data.</text>
</comment>
<evidence type="ECO:0000256" key="1">
    <source>
        <dbReference type="SAM" id="MobiDB-lite"/>
    </source>
</evidence>
<dbReference type="EMBL" id="AMZH03007157">
    <property type="protein sequence ID" value="RRT62023.1"/>
    <property type="molecule type" value="Genomic_DNA"/>
</dbReference>
<sequence length="254" mass="27941">MISTCPLLSSHLEPPSQFGGVDHARDVGPAPHQQIRGLLVRPHRLGRTHLSRVGPVRPEALPQERSPREELVRQVAGQEPVVVLSRLSRARQLWTGMAGRVALLPLPRRAKRPRATGVARHPNPSCSRHVSTPKEKEIRPPEVRLAAEDGGRQLRGHRTVMVIRREIYVCGFSTSLPRDCSTDKMSDAGLYTTQVWHTINTGTLPPLNDGSAIRDAGVSITGLSDLGVYSSYILSPLPTNLRLQKKRPHGSDPP</sequence>
<evidence type="ECO:0000313" key="2">
    <source>
        <dbReference type="EMBL" id="RRT62023.1"/>
    </source>
</evidence>
<dbReference type="Proteomes" id="UP000287651">
    <property type="component" value="Unassembled WGS sequence"/>
</dbReference>